<comment type="caution">
    <text evidence="4">The sequence shown here is derived from an EMBL/GenBank/DDBJ whole genome shotgun (WGS) entry which is preliminary data.</text>
</comment>
<name>A0AAV0GIQ1_9ASTE</name>
<dbReference type="InterPro" id="IPR057984">
    <property type="entry name" value="PATROL1_C"/>
</dbReference>
<feature type="region of interest" description="Disordered" evidence="1">
    <location>
        <begin position="82"/>
        <end position="143"/>
    </location>
</feature>
<dbReference type="Proteomes" id="UP001152523">
    <property type="component" value="Unassembled WGS sequence"/>
</dbReference>
<evidence type="ECO:0000313" key="4">
    <source>
        <dbReference type="EMBL" id="CAH9147188.1"/>
    </source>
</evidence>
<reference evidence="4" key="1">
    <citation type="submission" date="2022-07" db="EMBL/GenBank/DDBJ databases">
        <authorList>
            <person name="Macas J."/>
            <person name="Novak P."/>
            <person name="Neumann P."/>
        </authorList>
    </citation>
    <scope>NUCLEOTIDE SEQUENCE</scope>
</reference>
<dbReference type="PROSITE" id="PS51258">
    <property type="entry name" value="MHD1"/>
    <property type="match status" value="1"/>
</dbReference>
<dbReference type="PANTHER" id="PTHR31280">
    <property type="entry name" value="PROTEIN UNC-13 HOMOLOG"/>
    <property type="match status" value="1"/>
</dbReference>
<proteinExistence type="predicted"/>
<dbReference type="InterPro" id="IPR008528">
    <property type="entry name" value="unc-13_homologue"/>
</dbReference>
<evidence type="ECO:0000259" key="2">
    <source>
        <dbReference type="PROSITE" id="PS51258"/>
    </source>
</evidence>
<feature type="region of interest" description="Disordered" evidence="1">
    <location>
        <begin position="1"/>
        <end position="24"/>
    </location>
</feature>
<evidence type="ECO:0000313" key="5">
    <source>
        <dbReference type="Proteomes" id="UP001152523"/>
    </source>
</evidence>
<sequence>MDVVSYAQRDTKSQVQSRTQCHKETETMLPIPSRDAEMPNPFGDLGAGLTDSELRETAYEIVIGACRSSGTGRPLKYVSGADRNGFQRSDSMSSFSSRSLPRSMSTCGSSTVKKALGLKSKKKNCPDSTEDADQDQNSVSRQRASTVGELMRVQMKVSEQVDSRVRRGLLRVAAGQLGRRIESYVLPMELLQHLKISDFPSQQKYEAWQRRNLKVLEAGLLLHPSLPLHETDSQFQKLKEIVHGAMLKPIDSGKNSNSMQLLRNVVSSLACRSFDGSVSQVCHWADGIPLNLRLYEILLEACFEVDDATSIIEEVDEVLEIIKKTWVVLGMNQMLHNICFLWVVFKHYISYNRDEGDLLFAAENLLLEVENDAKAAKDPIHTKTLGSVLGLLLGWAEKMLQAYHSSFYRNNIDIMQSVLSIATLAAKLGEGISNKYHNKREGDVAYCIVDGYIRSSLHKAFTQENKKLISSKKSSKIQRNSLPILSILAQNTSDLAFNEKEIYSPVLKRWHPLATGVAVATLHACYGNELKKFVSSVNELTPDAVQVLIAADKLEKNLVKMAVADAEDSDDGGKALIQEMIPFEAEAVISELVKSWIRTRVDRLTEWIDRNLQQEIWNPLANKERLAPSGVEALRVIDETLEAFFLLPIPMHPALLPELLSGLDKCLQRYILNVESGCGSPSTFVPTLPALTRCAAGTKFGVFKKKERPNTVLQKNTHFGAADNIDSFGLPQLCVRINTLYAMRKQLDVLEKRTILQLRDSGCVADDDNMVNRLGKGFELSASACLQAIRQLSEATAYKAVFHDLSHVFWDYLFVGHISSSRIEPFLQELEQILEVISSTVHDRVRTRVITDVMKASFEGFLLILLAGDPPRAFSIQDASIIDEDFKLLADLFWSDGDGLPADLIDKYSLNLKGVLHLLHTDTETLIAQFNLVMEENYGSSAKSMLLPPTSGHWSPTEPNTILRVLCHRNDKVATKFVKKNYNLPKKL</sequence>
<dbReference type="InterPro" id="IPR014770">
    <property type="entry name" value="Munc13_1"/>
</dbReference>
<dbReference type="AlphaFoldDB" id="A0AAV0GIQ1"/>
<protein>
    <submittedName>
        <fullName evidence="4">Uncharacterized protein</fullName>
    </submittedName>
</protein>
<dbReference type="Pfam" id="PF25761">
    <property type="entry name" value="TPR_PATROL1"/>
    <property type="match status" value="1"/>
</dbReference>
<gene>
    <name evidence="4" type="ORF">CEPIT_LOCUS43546</name>
</gene>
<accession>A0AAV0GIQ1</accession>
<organism evidence="4 5">
    <name type="scientific">Cuscuta epithymum</name>
    <dbReference type="NCBI Taxonomy" id="186058"/>
    <lineage>
        <taxon>Eukaryota</taxon>
        <taxon>Viridiplantae</taxon>
        <taxon>Streptophyta</taxon>
        <taxon>Embryophyta</taxon>
        <taxon>Tracheophyta</taxon>
        <taxon>Spermatophyta</taxon>
        <taxon>Magnoliopsida</taxon>
        <taxon>eudicotyledons</taxon>
        <taxon>Gunneridae</taxon>
        <taxon>Pentapetalae</taxon>
        <taxon>asterids</taxon>
        <taxon>lamiids</taxon>
        <taxon>Solanales</taxon>
        <taxon>Convolvulaceae</taxon>
        <taxon>Cuscuteae</taxon>
        <taxon>Cuscuta</taxon>
        <taxon>Cuscuta subgen. Cuscuta</taxon>
    </lineage>
</organism>
<feature type="compositionally biased region" description="Low complexity" evidence="1">
    <location>
        <begin position="88"/>
        <end position="105"/>
    </location>
</feature>
<dbReference type="PANTHER" id="PTHR31280:SF16">
    <property type="entry name" value="GLS PROTEIN (DUF810)"/>
    <property type="match status" value="1"/>
</dbReference>
<dbReference type="PROSITE" id="PS51259">
    <property type="entry name" value="MHD2"/>
    <property type="match status" value="1"/>
</dbReference>
<keyword evidence="5" id="KW-1185">Reference proteome</keyword>
<evidence type="ECO:0000256" key="1">
    <source>
        <dbReference type="SAM" id="MobiDB-lite"/>
    </source>
</evidence>
<feature type="domain" description="MHD1" evidence="2">
    <location>
        <begin position="545"/>
        <end position="688"/>
    </location>
</feature>
<evidence type="ECO:0000259" key="3">
    <source>
        <dbReference type="PROSITE" id="PS51259"/>
    </source>
</evidence>
<feature type="domain" description="MHD2" evidence="3">
    <location>
        <begin position="820"/>
        <end position="930"/>
    </location>
</feature>
<dbReference type="EMBL" id="CAMAPF010001122">
    <property type="protein sequence ID" value="CAH9147188.1"/>
    <property type="molecule type" value="Genomic_DNA"/>
</dbReference>
<dbReference type="InterPro" id="IPR014772">
    <property type="entry name" value="Munc13_dom-2"/>
</dbReference>